<feature type="domain" description="IRS-type PTB" evidence="1">
    <location>
        <begin position="3"/>
        <end position="41"/>
    </location>
</feature>
<dbReference type="GO" id="GO:0098609">
    <property type="term" value="P:cell-cell adhesion"/>
    <property type="evidence" value="ECO:0007669"/>
    <property type="project" value="TreeGrafter"/>
</dbReference>
<dbReference type="PANTHER" id="PTHR19981">
    <property type="entry name" value="TALIN"/>
    <property type="match status" value="1"/>
</dbReference>
<reference evidence="2 3" key="1">
    <citation type="submission" date="2018-11" db="EMBL/GenBank/DDBJ databases">
        <authorList>
            <consortium name="Pathogen Informatics"/>
        </authorList>
    </citation>
    <scope>NUCLEOTIDE SEQUENCE [LARGE SCALE GENOMIC DNA]</scope>
    <source>
        <strain>Denwood</strain>
        <strain evidence="3">Zambia</strain>
    </source>
</reference>
<dbReference type="AlphaFoldDB" id="A0A183NGY8"/>
<evidence type="ECO:0000313" key="2">
    <source>
        <dbReference type="EMBL" id="VDO77678.1"/>
    </source>
</evidence>
<dbReference type="STRING" id="31246.A0A183NGY8"/>
<dbReference type="Proteomes" id="UP000269396">
    <property type="component" value="Unassembled WGS sequence"/>
</dbReference>
<dbReference type="InterPro" id="IPR011993">
    <property type="entry name" value="PH-like_dom_sf"/>
</dbReference>
<evidence type="ECO:0000259" key="1">
    <source>
        <dbReference type="Pfam" id="PF02174"/>
    </source>
</evidence>
<dbReference type="InterPro" id="IPR002404">
    <property type="entry name" value="IRS_PTB"/>
</dbReference>
<dbReference type="PANTHER" id="PTHR19981:SF1">
    <property type="entry name" value="RHEA, ISOFORM B"/>
    <property type="match status" value="1"/>
</dbReference>
<protein>
    <recommendedName>
        <fullName evidence="1">IRS-type PTB domain-containing protein</fullName>
    </recommendedName>
</protein>
<proteinExistence type="predicted"/>
<sequence>MRTFFSFKDFGQYSPDGNYIMQTTEGEQIAQLISGYVDIILRRQRSRDSGQTEGDEENTIIEENITPSK</sequence>
<accession>A0A183NGY8</accession>
<name>A0A183NGY8_9TREM</name>
<dbReference type="EMBL" id="UZAL01001516">
    <property type="protein sequence ID" value="VDO77678.1"/>
    <property type="molecule type" value="Genomic_DNA"/>
</dbReference>
<dbReference type="GO" id="GO:0030036">
    <property type="term" value="P:actin cytoskeleton organization"/>
    <property type="evidence" value="ECO:0007669"/>
    <property type="project" value="TreeGrafter"/>
</dbReference>
<dbReference type="Pfam" id="PF02174">
    <property type="entry name" value="IRS"/>
    <property type="match status" value="1"/>
</dbReference>
<organism evidence="2 3">
    <name type="scientific">Schistosoma mattheei</name>
    <dbReference type="NCBI Taxonomy" id="31246"/>
    <lineage>
        <taxon>Eukaryota</taxon>
        <taxon>Metazoa</taxon>
        <taxon>Spiralia</taxon>
        <taxon>Lophotrochozoa</taxon>
        <taxon>Platyhelminthes</taxon>
        <taxon>Trematoda</taxon>
        <taxon>Digenea</taxon>
        <taxon>Strigeidida</taxon>
        <taxon>Schistosomatoidea</taxon>
        <taxon>Schistosomatidae</taxon>
        <taxon>Schistosoma</taxon>
    </lineage>
</organism>
<keyword evidence="3" id="KW-1185">Reference proteome</keyword>
<dbReference type="GO" id="GO:0005925">
    <property type="term" value="C:focal adhesion"/>
    <property type="evidence" value="ECO:0007669"/>
    <property type="project" value="TreeGrafter"/>
</dbReference>
<dbReference type="Gene3D" id="2.30.29.30">
    <property type="entry name" value="Pleckstrin-homology domain (PH domain)/Phosphotyrosine-binding domain (PTB)"/>
    <property type="match status" value="1"/>
</dbReference>
<evidence type="ECO:0000313" key="3">
    <source>
        <dbReference type="Proteomes" id="UP000269396"/>
    </source>
</evidence>
<dbReference type="GO" id="GO:0005737">
    <property type="term" value="C:cytoplasm"/>
    <property type="evidence" value="ECO:0007669"/>
    <property type="project" value="TreeGrafter"/>
</dbReference>
<gene>
    <name evidence="2" type="ORF">SMTD_LOCUS1374</name>
</gene>
<dbReference type="GO" id="GO:0005178">
    <property type="term" value="F:integrin binding"/>
    <property type="evidence" value="ECO:0007669"/>
    <property type="project" value="TreeGrafter"/>
</dbReference>
<dbReference type="GO" id="GO:0005886">
    <property type="term" value="C:plasma membrane"/>
    <property type="evidence" value="ECO:0007669"/>
    <property type="project" value="TreeGrafter"/>
</dbReference>